<reference evidence="3 4" key="1">
    <citation type="journal article" date="2010" name="Cell">
        <title>The genome of Naegleria gruberi illuminates early eukaryotic versatility.</title>
        <authorList>
            <person name="Fritz-Laylin L.K."/>
            <person name="Prochnik S.E."/>
            <person name="Ginger M.L."/>
            <person name="Dacks J.B."/>
            <person name="Carpenter M.L."/>
            <person name="Field M.C."/>
            <person name="Kuo A."/>
            <person name="Paredez A."/>
            <person name="Chapman J."/>
            <person name="Pham J."/>
            <person name="Shu S."/>
            <person name="Neupane R."/>
            <person name="Cipriano M."/>
            <person name="Mancuso J."/>
            <person name="Tu H."/>
            <person name="Salamov A."/>
            <person name="Lindquist E."/>
            <person name="Shapiro H."/>
            <person name="Lucas S."/>
            <person name="Grigoriev I.V."/>
            <person name="Cande W.Z."/>
            <person name="Fulton C."/>
            <person name="Rokhsar D.S."/>
            <person name="Dawson S.C."/>
        </authorList>
    </citation>
    <scope>NUCLEOTIDE SEQUENCE [LARGE SCALE GENOMIC DNA]</scope>
    <source>
        <strain evidence="3 4">NEG-M</strain>
    </source>
</reference>
<dbReference type="PROSITE" id="PS50172">
    <property type="entry name" value="BRCT"/>
    <property type="match status" value="1"/>
</dbReference>
<accession>D2UZG2</accession>
<evidence type="ECO:0000259" key="2">
    <source>
        <dbReference type="PROSITE" id="PS50172"/>
    </source>
</evidence>
<dbReference type="RefSeq" id="XP_002682886.1">
    <property type="nucleotide sequence ID" value="XM_002682840.1"/>
</dbReference>
<feature type="compositionally biased region" description="Basic and acidic residues" evidence="1">
    <location>
        <begin position="50"/>
        <end position="60"/>
    </location>
</feature>
<dbReference type="InParanoid" id="D2UZG2"/>
<keyword evidence="4" id="KW-1185">Reference proteome</keyword>
<dbReference type="VEuPathDB" id="AmoebaDB:NAEGRDRAFT_77918"/>
<organism evidence="4">
    <name type="scientific">Naegleria gruberi</name>
    <name type="common">Amoeba</name>
    <dbReference type="NCBI Taxonomy" id="5762"/>
    <lineage>
        <taxon>Eukaryota</taxon>
        <taxon>Discoba</taxon>
        <taxon>Heterolobosea</taxon>
        <taxon>Tetramitia</taxon>
        <taxon>Eutetramitia</taxon>
        <taxon>Vahlkampfiidae</taxon>
        <taxon>Naegleria</taxon>
    </lineage>
</organism>
<dbReference type="InterPro" id="IPR001357">
    <property type="entry name" value="BRCT_dom"/>
</dbReference>
<dbReference type="SMART" id="SM00292">
    <property type="entry name" value="BRCT"/>
    <property type="match status" value="1"/>
</dbReference>
<dbReference type="GO" id="GO:0000077">
    <property type="term" value="P:DNA damage checkpoint signaling"/>
    <property type="evidence" value="ECO:0007669"/>
    <property type="project" value="TreeGrafter"/>
</dbReference>
<dbReference type="GO" id="GO:0005634">
    <property type="term" value="C:nucleus"/>
    <property type="evidence" value="ECO:0007669"/>
    <property type="project" value="TreeGrafter"/>
</dbReference>
<dbReference type="Proteomes" id="UP000006671">
    <property type="component" value="Unassembled WGS sequence"/>
</dbReference>
<dbReference type="GeneID" id="8863423"/>
<dbReference type="OMA" id="RATITHN"/>
<proteinExistence type="predicted"/>
<name>D2UZG2_NAEGR</name>
<dbReference type="EMBL" id="GG738846">
    <property type="protein sequence ID" value="EFC50142.1"/>
    <property type="molecule type" value="Genomic_DNA"/>
</dbReference>
<protein>
    <submittedName>
        <fullName evidence="3">BRCT domain-containing protein</fullName>
    </submittedName>
</protein>
<dbReference type="PANTHER" id="PTHR15321">
    <property type="entry name" value="TUMOR SUPPRESSOR P53-BINDING PROTEIN 1"/>
    <property type="match status" value="1"/>
</dbReference>
<dbReference type="OrthoDB" id="10425616at2759"/>
<evidence type="ECO:0000256" key="1">
    <source>
        <dbReference type="SAM" id="MobiDB-lite"/>
    </source>
</evidence>
<sequence length="853" mass="96954">MFEDYEPIDPMLEPIEPASPIFASPIAKTIIDDPSSPILFGNSGDDSDNEEIKQTLEKLDYYSSSASSSQGSNTQSSSSSHGSSDDLCESFCYRSRTNKRTVARRRRSIRKESSQVLEESVMLKDNDLDIIYSSSSQDMDETPCGLFTGFYIIAPDFTPEEREQYSKLVKDNGGKMASIKKDFAWYSEGLNELANDKLVLISDSPKPRPSYLAALMLNIPLLKKEWIIDSLNQKSIITTDVDKYLLARGSFTTTDGIFREEAQLFNPTFQMLPKEKRPLYGVSVKINCSDVKFIDSWKKVLESGGATVGDIATYSSKHGQGSRNFVLVRDTSEISKQRLDYFNIKKVPILNKDSVIQMIISSEYNFEDLKITKLPENPTNKSRKPNLIIPPLVASLDDSLTSPFYTPTPTPSVIPNPARSRRIFDSSNNLASKWFSNVKQQDDSLIIQDTNASVLDIRTQSAKKKQISSSAASKRLNSSNIALNTSLVMNTSHKKIKLDKLERSFSTSFMNTSLQQFNTSMIDEPKSTFDDLSNLTTGDYFLKQEKSNQQKTCFVRLSKQKILCGKRKYEDSSEWKLDQYFVGDVVTVSGPFTDSSKFLRIDQLYYKDYVTESKEMLGTEYIPDANNPKKLNATSKTIRVDLSSINHKIFIGNLETFTTKKKRSKKHYYSDYVFKNFDFKEIEDASVQSLFAIPNELAQLSDLEMKRERRIKSVRMKNPFHVRFTAADFNGKIFEEGNYVKLHERDSKEPIICIIKEIRERDIAHFCNQFTNIGYNDLNTAVRPSPTSSVVVEILTGKNACQQQHYTFTHQVEEIMFARIHSMEPLVAIQKQLVGESFDLTSLCNQNDLIILE</sequence>
<dbReference type="PANTHER" id="PTHR15321:SF3">
    <property type="entry name" value="TP53-BINDING PROTEIN 1"/>
    <property type="match status" value="1"/>
</dbReference>
<evidence type="ECO:0000313" key="3">
    <source>
        <dbReference type="EMBL" id="EFC50142.1"/>
    </source>
</evidence>
<dbReference type="Gene3D" id="3.40.50.10190">
    <property type="entry name" value="BRCT domain"/>
    <property type="match status" value="2"/>
</dbReference>
<dbReference type="SUPFAM" id="SSF52113">
    <property type="entry name" value="BRCT domain"/>
    <property type="match status" value="1"/>
</dbReference>
<dbReference type="InterPro" id="IPR047252">
    <property type="entry name" value="TP53BP1-like"/>
</dbReference>
<feature type="domain" description="BRCT" evidence="2">
    <location>
        <begin position="142"/>
        <end position="240"/>
    </location>
</feature>
<feature type="region of interest" description="Disordered" evidence="1">
    <location>
        <begin position="34"/>
        <end position="85"/>
    </location>
</feature>
<gene>
    <name evidence="3" type="ORF">NAEGRDRAFT_77918</name>
</gene>
<dbReference type="Pfam" id="PF00533">
    <property type="entry name" value="BRCT"/>
    <property type="match status" value="1"/>
</dbReference>
<feature type="compositionally biased region" description="Low complexity" evidence="1">
    <location>
        <begin position="63"/>
        <end position="82"/>
    </location>
</feature>
<evidence type="ECO:0000313" key="4">
    <source>
        <dbReference type="Proteomes" id="UP000006671"/>
    </source>
</evidence>
<dbReference type="GO" id="GO:0045944">
    <property type="term" value="P:positive regulation of transcription by RNA polymerase II"/>
    <property type="evidence" value="ECO:0007669"/>
    <property type="project" value="TreeGrafter"/>
</dbReference>
<dbReference type="KEGG" id="ngr:NAEGRDRAFT_77918"/>
<dbReference type="InterPro" id="IPR036420">
    <property type="entry name" value="BRCT_dom_sf"/>
</dbReference>
<dbReference type="AlphaFoldDB" id="D2UZG2"/>
<dbReference type="GO" id="GO:0042393">
    <property type="term" value="F:histone binding"/>
    <property type="evidence" value="ECO:0007669"/>
    <property type="project" value="TreeGrafter"/>
</dbReference>